<reference evidence="1 2" key="1">
    <citation type="submission" date="2016-10" db="EMBL/GenBank/DDBJ databases">
        <authorList>
            <person name="de Groot N.N."/>
        </authorList>
    </citation>
    <scope>NUCLEOTIDE SEQUENCE [LARGE SCALE GENOMIC DNA]</scope>
    <source>
        <strain evidence="1 2">CGMCC 1.7059</strain>
    </source>
</reference>
<dbReference type="SUPFAM" id="SSF52540">
    <property type="entry name" value="P-loop containing nucleoside triphosphate hydrolases"/>
    <property type="match status" value="1"/>
</dbReference>
<dbReference type="OrthoDB" id="288532at2"/>
<evidence type="ECO:0000313" key="1">
    <source>
        <dbReference type="EMBL" id="SDX63632.1"/>
    </source>
</evidence>
<keyword evidence="1" id="KW-0808">Transferase</keyword>
<accession>A0A1H3DAT8</accession>
<dbReference type="AlphaFoldDB" id="A0A1H3DAT8"/>
<protein>
    <submittedName>
        <fullName evidence="1">Sulfotransferase family protein</fullName>
    </submittedName>
</protein>
<gene>
    <name evidence="1" type="ORF">SAMN04487960_11217</name>
</gene>
<organism evidence="1 2">
    <name type="scientific">Marinobacter mobilis</name>
    <dbReference type="NCBI Taxonomy" id="488533"/>
    <lineage>
        <taxon>Bacteria</taxon>
        <taxon>Pseudomonadati</taxon>
        <taxon>Pseudomonadota</taxon>
        <taxon>Gammaproteobacteria</taxon>
        <taxon>Pseudomonadales</taxon>
        <taxon>Marinobacteraceae</taxon>
        <taxon>Marinobacter</taxon>
    </lineage>
</organism>
<dbReference type="GO" id="GO:0016740">
    <property type="term" value="F:transferase activity"/>
    <property type="evidence" value="ECO:0007669"/>
    <property type="project" value="UniProtKB-KW"/>
</dbReference>
<proteinExistence type="predicted"/>
<dbReference type="Gene3D" id="3.40.50.300">
    <property type="entry name" value="P-loop containing nucleotide triphosphate hydrolases"/>
    <property type="match status" value="1"/>
</dbReference>
<dbReference type="Proteomes" id="UP000199675">
    <property type="component" value="Unassembled WGS sequence"/>
</dbReference>
<keyword evidence="2" id="KW-1185">Reference proteome</keyword>
<name>A0A1H3DAT8_9GAMM</name>
<sequence>MIFNDDVLFIHIGKTGGMSCSEFLLRNLSGTVYNCHKTALKECERKGIEGVICKEGIQRHCTLAEALDYLGSFTPKDIKSFKKIIAVIRHPYTLEYSFYNHLRKPIVQEQRRGNGQLELAEMAMGDFQTFINHAGYHRIDHPQEKFFLINGEVPENLHLVRFENLEEEFIDAVQPYLKVDAELSFPKRNSSRPESGIEQVLTEEMRNSIYSKHKYMFDKGYYEK</sequence>
<dbReference type="EMBL" id="FNNE01000012">
    <property type="protein sequence ID" value="SDX63632.1"/>
    <property type="molecule type" value="Genomic_DNA"/>
</dbReference>
<dbReference type="RefSeq" id="WP_091817092.1">
    <property type="nucleotide sequence ID" value="NZ_FNNE01000012.1"/>
</dbReference>
<dbReference type="InterPro" id="IPR027417">
    <property type="entry name" value="P-loop_NTPase"/>
</dbReference>
<evidence type="ECO:0000313" key="2">
    <source>
        <dbReference type="Proteomes" id="UP000199675"/>
    </source>
</evidence>